<gene>
    <name evidence="4" type="ORF">AGRA3207_007187</name>
</gene>
<evidence type="ECO:0000256" key="1">
    <source>
        <dbReference type="ARBA" id="ARBA00022801"/>
    </source>
</evidence>
<dbReference type="Pfam" id="PF20434">
    <property type="entry name" value="BD-FAE"/>
    <property type="match status" value="1"/>
</dbReference>
<feature type="domain" description="BD-FAE-like" evidence="3">
    <location>
        <begin position="54"/>
        <end position="255"/>
    </location>
</feature>
<keyword evidence="2" id="KW-0732">Signal</keyword>
<protein>
    <submittedName>
        <fullName evidence="4">Prolyl oligopeptidase family serine peptidase</fullName>
    </submittedName>
</protein>
<evidence type="ECO:0000313" key="4">
    <source>
        <dbReference type="EMBL" id="QXJ25664.1"/>
    </source>
</evidence>
<dbReference type="Gene3D" id="3.40.50.1820">
    <property type="entry name" value="alpha/beta hydrolase"/>
    <property type="match status" value="1"/>
</dbReference>
<feature type="chain" id="PRO_5045737889" evidence="2">
    <location>
        <begin position="28"/>
        <end position="329"/>
    </location>
</feature>
<dbReference type="InterPro" id="IPR050300">
    <property type="entry name" value="GDXG_lipolytic_enzyme"/>
</dbReference>
<dbReference type="InterPro" id="IPR049492">
    <property type="entry name" value="BD-FAE-like_dom"/>
</dbReference>
<evidence type="ECO:0000259" key="3">
    <source>
        <dbReference type="Pfam" id="PF20434"/>
    </source>
</evidence>
<dbReference type="Proteomes" id="UP001049518">
    <property type="component" value="Chromosome"/>
</dbReference>
<dbReference type="RefSeq" id="WP_231331799.1">
    <property type="nucleotide sequence ID" value="NZ_CP059572.1"/>
</dbReference>
<dbReference type="PANTHER" id="PTHR48081">
    <property type="entry name" value="AB HYDROLASE SUPERFAMILY PROTEIN C4A8.06C"/>
    <property type="match status" value="1"/>
</dbReference>
<accession>A0ABX8R3Q4</accession>
<evidence type="ECO:0000313" key="5">
    <source>
        <dbReference type="Proteomes" id="UP001049518"/>
    </source>
</evidence>
<reference evidence="4" key="1">
    <citation type="submission" date="2020-07" db="EMBL/GenBank/DDBJ databases">
        <authorList>
            <person name="Tarantini F.S."/>
            <person name="Hong K.W."/>
            <person name="Chan K.G."/>
        </authorList>
    </citation>
    <scope>NUCLEOTIDE SEQUENCE</scope>
    <source>
        <strain evidence="4">32-07</strain>
    </source>
</reference>
<dbReference type="SUPFAM" id="SSF53474">
    <property type="entry name" value="alpha/beta-Hydrolases"/>
    <property type="match status" value="1"/>
</dbReference>
<dbReference type="InterPro" id="IPR029058">
    <property type="entry name" value="AB_hydrolase_fold"/>
</dbReference>
<proteinExistence type="predicted"/>
<dbReference type="PANTHER" id="PTHR48081:SF13">
    <property type="entry name" value="ALPHA_BETA HYDROLASE"/>
    <property type="match status" value="1"/>
</dbReference>
<feature type="signal peptide" evidence="2">
    <location>
        <begin position="1"/>
        <end position="27"/>
    </location>
</feature>
<keyword evidence="1" id="KW-0378">Hydrolase</keyword>
<keyword evidence="5" id="KW-1185">Reference proteome</keyword>
<sequence>MKMRTGVAIAASAALLGMTAGMTPASARETRLAEVIKDVAYAPAQPATSKGHLLDLYLPAGGEARPLVIWTAGSAWQRDDGKSRADSFAGVLNARGYAVAGVSIRSSSQAQFPAQVYDFKAAIRFLRANAAKYRLDPKRFAYMGDSSGGWTTQMATLTGGEESLEGDIGTTGQPSNVQAGVAFYGVSDLSKLGGGGGNSPQEKLLGCAVTACKEKAAQASPITHVDKSDPPLMLLHGQADSVVNHEQSVMLYQALKASCRETQFISVPDANHNMNDVMNPSRFGKQTGYTVSNCKETVSNGSPNPTWDHIITFLDTALGTGVTRSHDHG</sequence>
<evidence type="ECO:0000256" key="2">
    <source>
        <dbReference type="SAM" id="SignalP"/>
    </source>
</evidence>
<organism evidence="4 5">
    <name type="scientific">Actinomadura graeca</name>
    <dbReference type="NCBI Taxonomy" id="2750812"/>
    <lineage>
        <taxon>Bacteria</taxon>
        <taxon>Bacillati</taxon>
        <taxon>Actinomycetota</taxon>
        <taxon>Actinomycetes</taxon>
        <taxon>Streptosporangiales</taxon>
        <taxon>Thermomonosporaceae</taxon>
        <taxon>Actinomadura</taxon>
    </lineage>
</organism>
<name>A0ABX8R3Q4_9ACTN</name>
<dbReference type="EMBL" id="CP059572">
    <property type="protein sequence ID" value="QXJ25664.1"/>
    <property type="molecule type" value="Genomic_DNA"/>
</dbReference>